<organism evidence="6">
    <name type="scientific">Cladocopium goreaui</name>
    <dbReference type="NCBI Taxonomy" id="2562237"/>
    <lineage>
        <taxon>Eukaryota</taxon>
        <taxon>Sar</taxon>
        <taxon>Alveolata</taxon>
        <taxon>Dinophyceae</taxon>
        <taxon>Suessiales</taxon>
        <taxon>Symbiodiniaceae</taxon>
        <taxon>Cladocopium</taxon>
    </lineage>
</organism>
<dbReference type="Pfam" id="PF05577">
    <property type="entry name" value="Peptidase_S28"/>
    <property type="match status" value="1"/>
</dbReference>
<dbReference type="PANTHER" id="PTHR11010">
    <property type="entry name" value="PROTEASE S28 PRO-X CARBOXYPEPTIDASE-RELATED"/>
    <property type="match status" value="1"/>
</dbReference>
<evidence type="ECO:0000313" key="8">
    <source>
        <dbReference type="Proteomes" id="UP001152797"/>
    </source>
</evidence>
<evidence type="ECO:0000256" key="1">
    <source>
        <dbReference type="ARBA" id="ARBA00011079"/>
    </source>
</evidence>
<name>A0A9P1DIG0_9DINO</name>
<keyword evidence="3" id="KW-0732">Signal</keyword>
<dbReference type="GO" id="GO:0008239">
    <property type="term" value="F:dipeptidyl-peptidase activity"/>
    <property type="evidence" value="ECO:0007669"/>
    <property type="project" value="TreeGrafter"/>
</dbReference>
<keyword evidence="4" id="KW-0378">Hydrolase</keyword>
<dbReference type="EMBL" id="CAMXCT020004557">
    <property type="protein sequence ID" value="CAL1162919.1"/>
    <property type="molecule type" value="Genomic_DNA"/>
</dbReference>
<evidence type="ECO:0000256" key="2">
    <source>
        <dbReference type="ARBA" id="ARBA00022670"/>
    </source>
</evidence>
<dbReference type="EMBL" id="CAMXCT030004557">
    <property type="protein sequence ID" value="CAL4796856.1"/>
    <property type="molecule type" value="Genomic_DNA"/>
</dbReference>
<dbReference type="AlphaFoldDB" id="A0A9P1DIG0"/>
<proteinExistence type="inferred from homology"/>
<dbReference type="InterPro" id="IPR008758">
    <property type="entry name" value="Peptidase_S28"/>
</dbReference>
<reference evidence="7" key="2">
    <citation type="submission" date="2024-04" db="EMBL/GenBank/DDBJ databases">
        <authorList>
            <person name="Chen Y."/>
            <person name="Shah S."/>
            <person name="Dougan E. K."/>
            <person name="Thang M."/>
            <person name="Chan C."/>
        </authorList>
    </citation>
    <scope>NUCLEOTIDE SEQUENCE [LARGE SCALE GENOMIC DNA]</scope>
</reference>
<evidence type="ECO:0000256" key="5">
    <source>
        <dbReference type="ARBA" id="ARBA00023180"/>
    </source>
</evidence>
<comment type="caution">
    <text evidence="6">The sequence shown here is derived from an EMBL/GenBank/DDBJ whole genome shotgun (WGS) entry which is preliminary data.</text>
</comment>
<dbReference type="Pfam" id="PF20717">
    <property type="entry name" value="DUF6829"/>
    <property type="match status" value="1"/>
</dbReference>
<dbReference type="OrthoDB" id="1735038at2759"/>
<evidence type="ECO:0000313" key="7">
    <source>
        <dbReference type="EMBL" id="CAL1162919.1"/>
    </source>
</evidence>
<keyword evidence="5" id="KW-0325">Glycoprotein</keyword>
<dbReference type="GO" id="GO:0006508">
    <property type="term" value="P:proteolysis"/>
    <property type="evidence" value="ECO:0007669"/>
    <property type="project" value="UniProtKB-KW"/>
</dbReference>
<accession>A0A9P1DIG0</accession>
<gene>
    <name evidence="6" type="ORF">C1SCF055_LOCUS34896</name>
</gene>
<dbReference type="EMBL" id="CAMXCT010004557">
    <property type="protein sequence ID" value="CAI4009544.1"/>
    <property type="molecule type" value="Genomic_DNA"/>
</dbReference>
<sequence length="223" mass="25232">MSGKLGDKSLHGSLFMTESQFQKFRPGLEALMQLRNMDAGPAYNAFLLLRGSKALSRFASWQHQALVRLLCLSTAYDRDSGDAVCNAFDKLSNAERASLTGGLRILALRSEELEPPLFNLSDPNSIHRFCQQKLDHFDPANNKTWCQRFVVDARYYQPGGPIFLCIDGEDNPWLPSLPARHLMTCNNMVHLASGRFNALLLGLEHRYYGGRPSTAWRPSRWRT</sequence>
<dbReference type="InterPro" id="IPR049232">
    <property type="entry name" value="DUF6829"/>
</dbReference>
<reference evidence="6" key="1">
    <citation type="submission" date="2022-10" db="EMBL/GenBank/DDBJ databases">
        <authorList>
            <person name="Chen Y."/>
            <person name="Dougan E. K."/>
            <person name="Chan C."/>
            <person name="Rhodes N."/>
            <person name="Thang M."/>
        </authorList>
    </citation>
    <scope>NUCLEOTIDE SEQUENCE</scope>
</reference>
<evidence type="ECO:0000256" key="3">
    <source>
        <dbReference type="ARBA" id="ARBA00022729"/>
    </source>
</evidence>
<keyword evidence="8" id="KW-1185">Reference proteome</keyword>
<dbReference type="Proteomes" id="UP001152797">
    <property type="component" value="Unassembled WGS sequence"/>
</dbReference>
<dbReference type="GO" id="GO:0070008">
    <property type="term" value="F:serine-type exopeptidase activity"/>
    <property type="evidence" value="ECO:0007669"/>
    <property type="project" value="InterPro"/>
</dbReference>
<keyword evidence="2" id="KW-0645">Protease</keyword>
<evidence type="ECO:0000256" key="4">
    <source>
        <dbReference type="ARBA" id="ARBA00022801"/>
    </source>
</evidence>
<dbReference type="Gene3D" id="3.40.50.1820">
    <property type="entry name" value="alpha/beta hydrolase"/>
    <property type="match status" value="1"/>
</dbReference>
<protein>
    <submittedName>
        <fullName evidence="6">Uncharacterized protein</fullName>
    </submittedName>
</protein>
<evidence type="ECO:0000313" key="6">
    <source>
        <dbReference type="EMBL" id="CAI4009544.1"/>
    </source>
</evidence>
<dbReference type="InterPro" id="IPR029058">
    <property type="entry name" value="AB_hydrolase_fold"/>
</dbReference>
<dbReference type="PANTHER" id="PTHR11010:SF11">
    <property type="entry name" value="THYMUS-SPECIFIC SERINE PROTEASE"/>
    <property type="match status" value="1"/>
</dbReference>
<comment type="similarity">
    <text evidence="1">Belongs to the peptidase S28 family.</text>
</comment>